<comment type="caution">
    <text evidence="3">The sequence shown here is derived from an EMBL/GenBank/DDBJ whole genome shotgun (WGS) entry which is preliminary data.</text>
</comment>
<keyword evidence="4" id="KW-1185">Reference proteome</keyword>
<dbReference type="InterPro" id="IPR027417">
    <property type="entry name" value="P-loop_NTPase"/>
</dbReference>
<dbReference type="Pfam" id="PF13635">
    <property type="entry name" value="DUF4143"/>
    <property type="match status" value="1"/>
</dbReference>
<sequence length="401" mass="46159">MKKRTLESILKIALDTFPVVLLNGARQVGKSTLALENFENYLTFDDGELRLYAKENPKGFLKNIEFPICLDEIQKVPSLLEYIKMHIDSNRVNGDFLLTGSSNVLDHKDSKDTLAGRLCELRLHPLSSKEKNDKPNENIIEKLLNRDFKLVKKDYTDEVCNHILDGGYPEILELSGLSKDLWFTSYIATYIERDARDLADIRDIDSFIKFVNILSTRSGTILNKSSLSNDIGIKDITTENYLSIISRIYQVTLLKPYFINIGKQFVKSPKVFFNDTGVLCSLLKINSKEQLLNSTYSGQIFETYIFCELNKHLSYLQKQAQIFHYRTNDKKEIDFIIEVDNELLAIEIKQSSSVKKEDFKHIIDLQSRYDEKKCLGVVFYNGDMVVEFSDDLIAIPFGMFL</sequence>
<dbReference type="Pfam" id="PF13173">
    <property type="entry name" value="AAA_14"/>
    <property type="match status" value="1"/>
</dbReference>
<evidence type="ECO:0000313" key="4">
    <source>
        <dbReference type="Proteomes" id="UP000305417"/>
    </source>
</evidence>
<evidence type="ECO:0000259" key="2">
    <source>
        <dbReference type="Pfam" id="PF13635"/>
    </source>
</evidence>
<feature type="domain" description="DUF4143" evidence="2">
    <location>
        <begin position="192"/>
        <end position="350"/>
    </location>
</feature>
<keyword evidence="3" id="KW-0547">Nucleotide-binding</keyword>
<keyword evidence="3" id="KW-0067">ATP-binding</keyword>
<proteinExistence type="predicted"/>
<evidence type="ECO:0000313" key="3">
    <source>
        <dbReference type="EMBL" id="TLS95218.1"/>
    </source>
</evidence>
<dbReference type="GO" id="GO:0005524">
    <property type="term" value="F:ATP binding"/>
    <property type="evidence" value="ECO:0007669"/>
    <property type="project" value="UniProtKB-KW"/>
</dbReference>
<dbReference type="PANTHER" id="PTHR43566">
    <property type="entry name" value="CONSERVED PROTEIN"/>
    <property type="match status" value="1"/>
</dbReference>
<protein>
    <submittedName>
        <fullName evidence="3">ATP-binding protein</fullName>
    </submittedName>
</protein>
<dbReference type="EMBL" id="VBUC01000054">
    <property type="protein sequence ID" value="TLS95218.1"/>
    <property type="molecule type" value="Genomic_DNA"/>
</dbReference>
<name>A0ABY2V1S3_9BACT</name>
<dbReference type="PANTHER" id="PTHR43566:SF2">
    <property type="entry name" value="DUF4143 DOMAIN-CONTAINING PROTEIN"/>
    <property type="match status" value="1"/>
</dbReference>
<dbReference type="Proteomes" id="UP000305417">
    <property type="component" value="Unassembled WGS sequence"/>
</dbReference>
<reference evidence="3 4" key="1">
    <citation type="submission" date="2019-05" db="EMBL/GenBank/DDBJ databases">
        <title>Arcobacter cibarius and Arcobacter thereius providing challenges in identification an antibiotic susceptibility and Quinolone resistance.</title>
        <authorList>
            <person name="Busch A."/>
            <person name="Hanel I."/>
            <person name="Hotzel H."/>
            <person name="Tomaso H."/>
        </authorList>
    </citation>
    <scope>NUCLEOTIDE SEQUENCE [LARGE SCALE GENOMIC DNA]</scope>
    <source>
        <strain evidence="3 4">16CS0831-2</strain>
    </source>
</reference>
<dbReference type="SUPFAM" id="SSF52540">
    <property type="entry name" value="P-loop containing nucleoside triphosphate hydrolases"/>
    <property type="match status" value="1"/>
</dbReference>
<gene>
    <name evidence="3" type="ORF">FE247_11325</name>
</gene>
<accession>A0ABY2V1S3</accession>
<evidence type="ECO:0000259" key="1">
    <source>
        <dbReference type="Pfam" id="PF13173"/>
    </source>
</evidence>
<dbReference type="InterPro" id="IPR025420">
    <property type="entry name" value="DUF4143"/>
</dbReference>
<dbReference type="RefSeq" id="WP_138109233.1">
    <property type="nucleotide sequence ID" value="NZ_JANJGI010000035.1"/>
</dbReference>
<dbReference type="InterPro" id="IPR041682">
    <property type="entry name" value="AAA_14"/>
</dbReference>
<organism evidence="3 4">
    <name type="scientific">Aliarcobacter cibarius</name>
    <dbReference type="NCBI Taxonomy" id="255507"/>
    <lineage>
        <taxon>Bacteria</taxon>
        <taxon>Pseudomonadati</taxon>
        <taxon>Campylobacterota</taxon>
        <taxon>Epsilonproteobacteria</taxon>
        <taxon>Campylobacterales</taxon>
        <taxon>Arcobacteraceae</taxon>
        <taxon>Aliarcobacter</taxon>
    </lineage>
</organism>
<feature type="domain" description="AAA" evidence="1">
    <location>
        <begin position="18"/>
        <end position="130"/>
    </location>
</feature>